<proteinExistence type="predicted"/>
<reference evidence="2 3" key="1">
    <citation type="submission" date="2023-04" db="EMBL/GenBank/DDBJ databases">
        <authorList>
            <person name="Zhang K."/>
        </authorList>
    </citation>
    <scope>NUCLEOTIDE SEQUENCE [LARGE SCALE GENOMIC DNA]</scope>
</reference>
<evidence type="ECO:0000256" key="1">
    <source>
        <dbReference type="SAM" id="Phobius"/>
    </source>
</evidence>
<keyword evidence="1" id="KW-1133">Transmembrane helix</keyword>
<dbReference type="EMBL" id="OQ884031">
    <property type="protein sequence ID" value="WNO29998.1"/>
    <property type="molecule type" value="Genomic_DNA"/>
</dbReference>
<dbReference type="Proteomes" id="UP001305490">
    <property type="component" value="Segment"/>
</dbReference>
<evidence type="ECO:0000313" key="3">
    <source>
        <dbReference type="Proteomes" id="UP001305490"/>
    </source>
</evidence>
<keyword evidence="1" id="KW-0812">Transmembrane</keyword>
<feature type="transmembrane region" description="Helical" evidence="1">
    <location>
        <begin position="6"/>
        <end position="28"/>
    </location>
</feature>
<keyword evidence="1" id="KW-0472">Membrane</keyword>
<sequence>MFWLTFFLVMAAIVLLPYICDGIARLILRLLELFR</sequence>
<evidence type="ECO:0000313" key="2">
    <source>
        <dbReference type="EMBL" id="WNO29998.1"/>
    </source>
</evidence>
<protein>
    <submittedName>
        <fullName evidence="2">Uncharacterized protein</fullName>
    </submittedName>
</protein>
<accession>A0AA96KRI2</accession>
<organism evidence="2 3">
    <name type="scientific">Enterobacter phage SDFMU_EhYP</name>
    <dbReference type="NCBI Taxonomy" id="3076128"/>
    <lineage>
        <taxon>Viruses</taxon>
        <taxon>Duplodnaviria</taxon>
        <taxon>Heunggongvirae</taxon>
        <taxon>Uroviricota</taxon>
        <taxon>Caudoviricetes</taxon>
        <taxon>Autographivirales</taxon>
        <taxon>Autoscriptoviridae</taxon>
        <taxon>Slopekvirinae</taxon>
        <taxon>Koutsourovirus</taxon>
        <taxon>Koutsourovirus EhYP</taxon>
    </lineage>
</organism>
<keyword evidence="3" id="KW-1185">Reference proteome</keyword>
<name>A0AA96KRI2_9CAUD</name>